<accession>A0A3E0UH84</accession>
<dbReference type="RefSeq" id="WP_116000631.1">
    <property type="nucleotide sequence ID" value="NZ_QUOV01000001.1"/>
</dbReference>
<comment type="cofactor">
    <cofactor evidence="1">
        <name>pyridoxal 5'-phosphate</name>
        <dbReference type="ChEBI" id="CHEBI:597326"/>
    </cofactor>
</comment>
<dbReference type="GO" id="GO:0006534">
    <property type="term" value="P:cysteine metabolic process"/>
    <property type="evidence" value="ECO:0007669"/>
    <property type="project" value="InterPro"/>
</dbReference>
<dbReference type="EC" id="2.8.1.7" evidence="3"/>
<evidence type="ECO:0000256" key="6">
    <source>
        <dbReference type="ARBA" id="ARBA00050776"/>
    </source>
</evidence>
<comment type="catalytic activity">
    <reaction evidence="6">
        <text>(sulfur carrier)-H + L-cysteine = (sulfur carrier)-SH + L-alanine</text>
        <dbReference type="Rhea" id="RHEA:43892"/>
        <dbReference type="Rhea" id="RHEA-COMP:14737"/>
        <dbReference type="Rhea" id="RHEA-COMP:14739"/>
        <dbReference type="ChEBI" id="CHEBI:29917"/>
        <dbReference type="ChEBI" id="CHEBI:35235"/>
        <dbReference type="ChEBI" id="CHEBI:57972"/>
        <dbReference type="ChEBI" id="CHEBI:64428"/>
        <dbReference type="EC" id="2.8.1.7"/>
    </reaction>
</comment>
<evidence type="ECO:0000256" key="3">
    <source>
        <dbReference type="ARBA" id="ARBA00012239"/>
    </source>
</evidence>
<dbReference type="AlphaFoldDB" id="A0A3E0UH84"/>
<evidence type="ECO:0000313" key="9">
    <source>
        <dbReference type="EMBL" id="REL35964.1"/>
    </source>
</evidence>
<proteinExistence type="inferred from homology"/>
<dbReference type="Pfam" id="PF00266">
    <property type="entry name" value="Aminotran_5"/>
    <property type="match status" value="1"/>
</dbReference>
<evidence type="ECO:0000256" key="2">
    <source>
        <dbReference type="ARBA" id="ARBA00010447"/>
    </source>
</evidence>
<dbReference type="EMBL" id="QUOV01000001">
    <property type="protein sequence ID" value="REL35964.1"/>
    <property type="molecule type" value="Genomic_DNA"/>
</dbReference>
<dbReference type="InterPro" id="IPR010970">
    <property type="entry name" value="Cys_dSase_SufS"/>
</dbReference>
<dbReference type="NCBIfam" id="TIGR01979">
    <property type="entry name" value="sufS"/>
    <property type="match status" value="1"/>
</dbReference>
<dbReference type="InterPro" id="IPR000192">
    <property type="entry name" value="Aminotrans_V_dom"/>
</dbReference>
<dbReference type="Pfam" id="PF02657">
    <property type="entry name" value="SufE"/>
    <property type="match status" value="1"/>
</dbReference>
<dbReference type="GO" id="GO:0030170">
    <property type="term" value="F:pyridoxal phosphate binding"/>
    <property type="evidence" value="ECO:0007669"/>
    <property type="project" value="InterPro"/>
</dbReference>
<keyword evidence="4" id="KW-0808">Transferase</keyword>
<sequence>MAEFSPKQFRKQFPLFSSTPLNSSMIYFDNAATTQKPLAVIDEIGDYYQTSNANVHRSSHQLSAKATAKFEKARAVVTQFIGAKNEKEIVWTKGTTEAINIVAQCYARPLLTKHDEIVVSYAEHHANIVPWQQVAEHTGAKLNVLPLTSCGRIDLSSLDSVINSNTKLIAINMISNVTGKRNAIERIIAKAKAVGAKVLIDGAQAIAHERIDIQQLDCDFFAFSAHKVFGPTGAGVLYGKEQLLTAMPPYQFGGEMIKKVSFNGTSFADLPFKFETGTPNIAGVLGLAKALTFTKQYQASMAIYEQQLIDYTHSQLKTIPQIKFLFDEKPDIPIFSFVIEGEHNHDVAAYLDTQNIAIRAGHHCAMPLMEYLGQTGCLRVSLAPYNLKSEVDSLVLALKRFLSDGEEQISIQKKIIEDQSATLNNPFDKIAKQFANAKGWDGRHREIMLLSKQLERLPKDERNSDFLVQGCESDVWLKANKDDSGIWQFQTDCDAKVIRGLLVIVLAIFNHQHSEKIATIDVESYFDELGLIQHLSPSRGNGLRAIVERIKTLVSEN</sequence>
<dbReference type="PROSITE" id="PS00595">
    <property type="entry name" value="AA_TRANSFER_CLASS_5"/>
    <property type="match status" value="1"/>
</dbReference>
<feature type="domain" description="Fe-S metabolism associated" evidence="8">
    <location>
        <begin position="432"/>
        <end position="552"/>
    </location>
</feature>
<dbReference type="Proteomes" id="UP000256999">
    <property type="component" value="Unassembled WGS sequence"/>
</dbReference>
<evidence type="ECO:0000256" key="5">
    <source>
        <dbReference type="ARBA" id="ARBA00022898"/>
    </source>
</evidence>
<name>A0A3E0UH84_9GAMM</name>
<evidence type="ECO:0000259" key="7">
    <source>
        <dbReference type="Pfam" id="PF00266"/>
    </source>
</evidence>
<reference evidence="9 10" key="1">
    <citation type="submission" date="2018-08" db="EMBL/GenBank/DDBJ databases">
        <title>Thalassotalea euphylliae genome.</title>
        <authorList>
            <person name="Summers S."/>
            <person name="Rice S.A."/>
            <person name="Freckelton M.L."/>
            <person name="Nedved B.T."/>
            <person name="Hadfield M.G."/>
        </authorList>
    </citation>
    <scope>NUCLEOTIDE SEQUENCE [LARGE SCALE GENOMIC DNA]</scope>
    <source>
        <strain evidence="9 10">H2</strain>
    </source>
</reference>
<evidence type="ECO:0000256" key="4">
    <source>
        <dbReference type="ARBA" id="ARBA00022679"/>
    </source>
</evidence>
<protein>
    <recommendedName>
        <fullName evidence="3">cysteine desulfurase</fullName>
        <ecNumber evidence="3">2.8.1.7</ecNumber>
    </recommendedName>
</protein>
<dbReference type="Gene3D" id="3.90.1010.10">
    <property type="match status" value="1"/>
</dbReference>
<dbReference type="Gene3D" id="3.40.640.10">
    <property type="entry name" value="Type I PLP-dependent aspartate aminotransferase-like (Major domain)"/>
    <property type="match status" value="1"/>
</dbReference>
<dbReference type="PANTHER" id="PTHR43586">
    <property type="entry name" value="CYSTEINE DESULFURASE"/>
    <property type="match status" value="1"/>
</dbReference>
<organism evidence="9 10">
    <name type="scientific">Thalassotalea euphylliae</name>
    <dbReference type="NCBI Taxonomy" id="1655234"/>
    <lineage>
        <taxon>Bacteria</taxon>
        <taxon>Pseudomonadati</taxon>
        <taxon>Pseudomonadota</taxon>
        <taxon>Gammaproteobacteria</taxon>
        <taxon>Alteromonadales</taxon>
        <taxon>Colwelliaceae</taxon>
        <taxon>Thalassotalea</taxon>
    </lineage>
</organism>
<gene>
    <name evidence="9" type="primary">sufS</name>
    <name evidence="9" type="ORF">DXX92_11845</name>
</gene>
<dbReference type="SUPFAM" id="SSF82649">
    <property type="entry name" value="SufE/NifU"/>
    <property type="match status" value="1"/>
</dbReference>
<dbReference type="PANTHER" id="PTHR43586:SF8">
    <property type="entry name" value="CYSTEINE DESULFURASE 1, CHLOROPLASTIC"/>
    <property type="match status" value="1"/>
</dbReference>
<dbReference type="InterPro" id="IPR020578">
    <property type="entry name" value="Aminotrans_V_PyrdxlP_BS"/>
</dbReference>
<evidence type="ECO:0000313" key="10">
    <source>
        <dbReference type="Proteomes" id="UP000256999"/>
    </source>
</evidence>
<keyword evidence="5" id="KW-0663">Pyridoxal phosphate</keyword>
<dbReference type="GO" id="GO:0031071">
    <property type="term" value="F:cysteine desulfurase activity"/>
    <property type="evidence" value="ECO:0007669"/>
    <property type="project" value="UniProtKB-EC"/>
</dbReference>
<dbReference type="SUPFAM" id="SSF53383">
    <property type="entry name" value="PLP-dependent transferases"/>
    <property type="match status" value="1"/>
</dbReference>
<dbReference type="InterPro" id="IPR015422">
    <property type="entry name" value="PyrdxlP-dep_Trfase_small"/>
</dbReference>
<comment type="similarity">
    <text evidence="2">Belongs to the class-V pyridoxal-phosphate-dependent aminotransferase family. Csd subfamily.</text>
</comment>
<dbReference type="Gene3D" id="3.90.1150.10">
    <property type="entry name" value="Aspartate Aminotransferase, domain 1"/>
    <property type="match status" value="1"/>
</dbReference>
<evidence type="ECO:0000259" key="8">
    <source>
        <dbReference type="Pfam" id="PF02657"/>
    </source>
</evidence>
<feature type="domain" description="Aminotransferase class V" evidence="7">
    <location>
        <begin position="26"/>
        <end position="394"/>
    </location>
</feature>
<dbReference type="InterPro" id="IPR015424">
    <property type="entry name" value="PyrdxlP-dep_Trfase"/>
</dbReference>
<dbReference type="InterPro" id="IPR003808">
    <property type="entry name" value="Fe-S_metab-assoc_dom"/>
</dbReference>
<evidence type="ECO:0000256" key="1">
    <source>
        <dbReference type="ARBA" id="ARBA00001933"/>
    </source>
</evidence>
<dbReference type="InterPro" id="IPR015421">
    <property type="entry name" value="PyrdxlP-dep_Trfase_major"/>
</dbReference>
<dbReference type="CDD" id="cd06453">
    <property type="entry name" value="SufS_like"/>
    <property type="match status" value="1"/>
</dbReference>
<dbReference type="OrthoDB" id="9808002at2"/>
<comment type="caution">
    <text evidence="9">The sequence shown here is derived from an EMBL/GenBank/DDBJ whole genome shotgun (WGS) entry which is preliminary data.</text>
</comment>